<gene>
    <name evidence="8" type="ORF">SAMN05660991_04546</name>
</gene>
<dbReference type="SUPFAM" id="SSF47203">
    <property type="entry name" value="Acyl-CoA dehydrogenase C-terminal domain-like"/>
    <property type="match status" value="1"/>
</dbReference>
<protein>
    <submittedName>
        <fullName evidence="8">Acyl-CoA dehydrogenase</fullName>
    </submittedName>
</protein>
<keyword evidence="9" id="KW-1185">Reference proteome</keyword>
<dbReference type="Proteomes" id="UP000198960">
    <property type="component" value="Unassembled WGS sequence"/>
</dbReference>
<dbReference type="InterPro" id="IPR046373">
    <property type="entry name" value="Acyl-CoA_Oxase/DH_mid-dom_sf"/>
</dbReference>
<keyword evidence="5" id="KW-0560">Oxidoreductase</keyword>
<feature type="domain" description="Acyl-CoA dehydrogenase/oxidase N-terminal" evidence="7">
    <location>
        <begin position="10"/>
        <end position="121"/>
    </location>
</feature>
<reference evidence="9" key="1">
    <citation type="submission" date="2016-10" db="EMBL/GenBank/DDBJ databases">
        <authorList>
            <person name="Varghese N."/>
            <person name="Submissions S."/>
        </authorList>
    </citation>
    <scope>NUCLEOTIDE SEQUENCE [LARGE SCALE GENOMIC DNA]</scope>
    <source>
        <strain evidence="9">DSM 45413</strain>
    </source>
</reference>
<comment type="cofactor">
    <cofactor evidence="1">
        <name>FAD</name>
        <dbReference type="ChEBI" id="CHEBI:57692"/>
    </cofactor>
</comment>
<dbReference type="InterPro" id="IPR009100">
    <property type="entry name" value="AcylCoA_DH/oxidase_NM_dom_sf"/>
</dbReference>
<dbReference type="Pfam" id="PF00441">
    <property type="entry name" value="Acyl-CoA_dh_1"/>
    <property type="match status" value="1"/>
</dbReference>
<evidence type="ECO:0000256" key="2">
    <source>
        <dbReference type="ARBA" id="ARBA00009347"/>
    </source>
</evidence>
<dbReference type="EMBL" id="FOEE01000023">
    <property type="protein sequence ID" value="SEP28746.1"/>
    <property type="molecule type" value="Genomic_DNA"/>
</dbReference>
<organism evidence="8 9">
    <name type="scientific">Trujillonella endophytica</name>
    <dbReference type="NCBI Taxonomy" id="673521"/>
    <lineage>
        <taxon>Bacteria</taxon>
        <taxon>Bacillati</taxon>
        <taxon>Actinomycetota</taxon>
        <taxon>Actinomycetes</taxon>
        <taxon>Geodermatophilales</taxon>
        <taxon>Geodermatophilaceae</taxon>
        <taxon>Trujillonella</taxon>
    </lineage>
</organism>
<name>A0A1H8WM93_9ACTN</name>
<dbReference type="RefSeq" id="WP_211435783.1">
    <property type="nucleotide sequence ID" value="NZ_FOEE01000023.1"/>
</dbReference>
<dbReference type="PANTHER" id="PTHR43884:SF20">
    <property type="entry name" value="ACYL-COA DEHYDROGENASE FADE28"/>
    <property type="match status" value="1"/>
</dbReference>
<dbReference type="AlphaFoldDB" id="A0A1H8WM93"/>
<dbReference type="Gene3D" id="1.20.140.10">
    <property type="entry name" value="Butyryl-CoA Dehydrogenase, subunit A, domain 3"/>
    <property type="match status" value="1"/>
</dbReference>
<dbReference type="PANTHER" id="PTHR43884">
    <property type="entry name" value="ACYL-COA DEHYDROGENASE"/>
    <property type="match status" value="1"/>
</dbReference>
<dbReference type="GO" id="GO:0003995">
    <property type="term" value="F:acyl-CoA dehydrogenase activity"/>
    <property type="evidence" value="ECO:0007669"/>
    <property type="project" value="TreeGrafter"/>
</dbReference>
<dbReference type="GO" id="GO:0050660">
    <property type="term" value="F:flavin adenine dinucleotide binding"/>
    <property type="evidence" value="ECO:0007669"/>
    <property type="project" value="InterPro"/>
</dbReference>
<evidence type="ECO:0000256" key="1">
    <source>
        <dbReference type="ARBA" id="ARBA00001974"/>
    </source>
</evidence>
<evidence type="ECO:0000313" key="8">
    <source>
        <dbReference type="EMBL" id="SEP28746.1"/>
    </source>
</evidence>
<keyword evidence="4" id="KW-0274">FAD</keyword>
<dbReference type="Gene3D" id="2.40.110.10">
    <property type="entry name" value="Butyryl-CoA Dehydrogenase, subunit A, domain 2"/>
    <property type="match status" value="1"/>
</dbReference>
<feature type="domain" description="Acyl-CoA dehydrogenase/oxidase C-terminal" evidence="6">
    <location>
        <begin position="216"/>
        <end position="365"/>
    </location>
</feature>
<dbReference type="Gene3D" id="1.10.540.10">
    <property type="entry name" value="Acyl-CoA dehydrogenase/oxidase, N-terminal domain"/>
    <property type="match status" value="1"/>
</dbReference>
<dbReference type="InterPro" id="IPR009075">
    <property type="entry name" value="AcylCo_DH/oxidase_C"/>
</dbReference>
<dbReference type="InterPro" id="IPR036250">
    <property type="entry name" value="AcylCo_DH-like_C"/>
</dbReference>
<dbReference type="SUPFAM" id="SSF56645">
    <property type="entry name" value="Acyl-CoA dehydrogenase NM domain-like"/>
    <property type="match status" value="1"/>
</dbReference>
<accession>A0A1H8WM93</accession>
<dbReference type="InterPro" id="IPR013786">
    <property type="entry name" value="AcylCoA_DH/ox_N"/>
</dbReference>
<evidence type="ECO:0000256" key="4">
    <source>
        <dbReference type="ARBA" id="ARBA00022827"/>
    </source>
</evidence>
<dbReference type="CDD" id="cd00567">
    <property type="entry name" value="ACAD"/>
    <property type="match status" value="1"/>
</dbReference>
<evidence type="ECO:0000256" key="5">
    <source>
        <dbReference type="ARBA" id="ARBA00023002"/>
    </source>
</evidence>
<evidence type="ECO:0000259" key="7">
    <source>
        <dbReference type="Pfam" id="PF02771"/>
    </source>
</evidence>
<sequence>MSAAVVSSAEDLAALRRSVRAFLADAVPEAEVRRLAETRTGFDPAVWARLAGELGLTGLVVPEEFGGSGAGFAALGVVLEEAGRALLPAPLFSTVVLGVHALLLSGDVAAQADHLPEIAAGRLRVAVGGLGTGPRARAIAGTRGWLLEGTVDGVLDGATADLLLVFADAEGGAGLFAVPSSAAGLSRTPLRTLDLTRRQARVELHATPAALVGAVGDGGRVSAALLDRALAALAAESVGGAQRVLEMAVEYAGTRYQFGRAIGSFQAVKHRCADMLIDVERMRVAAEAALGAVDAAAPDLPVAARVAASFCGEAYFAAAASGIQVHGGIGFTWEHPAHLYYRRAKSAELLFGSPAEHREALLRQLGH</sequence>
<evidence type="ECO:0000313" key="9">
    <source>
        <dbReference type="Proteomes" id="UP000198960"/>
    </source>
</evidence>
<evidence type="ECO:0000259" key="6">
    <source>
        <dbReference type="Pfam" id="PF00441"/>
    </source>
</evidence>
<keyword evidence="3" id="KW-0285">Flavoprotein</keyword>
<proteinExistence type="inferred from homology"/>
<comment type="similarity">
    <text evidence="2">Belongs to the acyl-CoA dehydrogenase family.</text>
</comment>
<evidence type="ECO:0000256" key="3">
    <source>
        <dbReference type="ARBA" id="ARBA00022630"/>
    </source>
</evidence>
<dbReference type="STRING" id="673521.SAMN05660991_04546"/>
<dbReference type="Pfam" id="PF02771">
    <property type="entry name" value="Acyl-CoA_dh_N"/>
    <property type="match status" value="1"/>
</dbReference>
<dbReference type="InterPro" id="IPR037069">
    <property type="entry name" value="AcylCoA_DH/ox_N_sf"/>
</dbReference>